<accession>A0A0R1GGV4</accession>
<keyword evidence="6" id="KW-0342">GTP-binding</keyword>
<keyword evidence="3" id="KW-0479">Metal-binding</keyword>
<keyword evidence="4" id="KW-0547">Nucleotide-binding</keyword>
<keyword evidence="7" id="KW-0501">Molybdenum cofactor biosynthesis</keyword>
<evidence type="ECO:0000259" key="8">
    <source>
        <dbReference type="Pfam" id="PF12804"/>
    </source>
</evidence>
<evidence type="ECO:0000256" key="1">
    <source>
        <dbReference type="ARBA" id="ARBA00022490"/>
    </source>
</evidence>
<dbReference type="PATRIC" id="fig|1423726.3.peg.1211"/>
<dbReference type="EMBL" id="AZDA01000116">
    <property type="protein sequence ID" value="KRK33404.1"/>
    <property type="molecule type" value="Genomic_DNA"/>
</dbReference>
<evidence type="ECO:0000256" key="7">
    <source>
        <dbReference type="ARBA" id="ARBA00023150"/>
    </source>
</evidence>
<dbReference type="InterPro" id="IPR029044">
    <property type="entry name" value="Nucleotide-diphossugar_trans"/>
</dbReference>
<gene>
    <name evidence="9" type="ORF">FC07_GL001165</name>
</gene>
<dbReference type="Gene3D" id="3.90.550.10">
    <property type="entry name" value="Spore Coat Polysaccharide Biosynthesis Protein SpsA, Chain A"/>
    <property type="match status" value="1"/>
</dbReference>
<dbReference type="InterPro" id="IPR025877">
    <property type="entry name" value="MobA-like_NTP_Trfase"/>
</dbReference>
<dbReference type="CDD" id="cd02503">
    <property type="entry name" value="MobA"/>
    <property type="match status" value="1"/>
</dbReference>
<evidence type="ECO:0000256" key="6">
    <source>
        <dbReference type="ARBA" id="ARBA00023134"/>
    </source>
</evidence>
<evidence type="ECO:0000256" key="5">
    <source>
        <dbReference type="ARBA" id="ARBA00022842"/>
    </source>
</evidence>
<name>A0A0R1GGV4_9LACO</name>
<organism evidence="9 10">
    <name type="scientific">Loigolactobacillus bifermentans DSM 20003</name>
    <dbReference type="NCBI Taxonomy" id="1423726"/>
    <lineage>
        <taxon>Bacteria</taxon>
        <taxon>Bacillati</taxon>
        <taxon>Bacillota</taxon>
        <taxon>Bacilli</taxon>
        <taxon>Lactobacillales</taxon>
        <taxon>Lactobacillaceae</taxon>
        <taxon>Loigolactobacillus</taxon>
    </lineage>
</organism>
<keyword evidence="1" id="KW-0963">Cytoplasm</keyword>
<evidence type="ECO:0000313" key="10">
    <source>
        <dbReference type="Proteomes" id="UP000051461"/>
    </source>
</evidence>
<evidence type="ECO:0000256" key="2">
    <source>
        <dbReference type="ARBA" id="ARBA00022679"/>
    </source>
</evidence>
<dbReference type="PANTHER" id="PTHR19136">
    <property type="entry name" value="MOLYBDENUM COFACTOR GUANYLYLTRANSFERASE"/>
    <property type="match status" value="1"/>
</dbReference>
<dbReference type="GO" id="GO:0005525">
    <property type="term" value="F:GTP binding"/>
    <property type="evidence" value="ECO:0007669"/>
    <property type="project" value="UniProtKB-KW"/>
</dbReference>
<keyword evidence="2" id="KW-0808">Transferase</keyword>
<dbReference type="AlphaFoldDB" id="A0A0R1GGV4"/>
<evidence type="ECO:0000313" key="9">
    <source>
        <dbReference type="EMBL" id="KRK33404.1"/>
    </source>
</evidence>
<dbReference type="Proteomes" id="UP000051461">
    <property type="component" value="Unassembled WGS sequence"/>
</dbReference>
<keyword evidence="5" id="KW-0460">Magnesium</keyword>
<feature type="domain" description="MobA-like NTP transferase" evidence="8">
    <location>
        <begin position="1"/>
        <end position="136"/>
    </location>
</feature>
<dbReference type="GO" id="GO:0016779">
    <property type="term" value="F:nucleotidyltransferase activity"/>
    <property type="evidence" value="ECO:0007669"/>
    <property type="project" value="TreeGrafter"/>
</dbReference>
<evidence type="ECO:0000256" key="3">
    <source>
        <dbReference type="ARBA" id="ARBA00022723"/>
    </source>
</evidence>
<reference evidence="9 10" key="1">
    <citation type="journal article" date="2015" name="Genome Announc.">
        <title>Expanding the biotechnology potential of lactobacilli through comparative genomics of 213 strains and associated genera.</title>
        <authorList>
            <person name="Sun Z."/>
            <person name="Harris H.M."/>
            <person name="McCann A."/>
            <person name="Guo C."/>
            <person name="Argimon S."/>
            <person name="Zhang W."/>
            <person name="Yang X."/>
            <person name="Jeffery I.B."/>
            <person name="Cooney J.C."/>
            <person name="Kagawa T.F."/>
            <person name="Liu W."/>
            <person name="Song Y."/>
            <person name="Salvetti E."/>
            <person name="Wrobel A."/>
            <person name="Rasinkangas P."/>
            <person name="Parkhill J."/>
            <person name="Rea M.C."/>
            <person name="O'Sullivan O."/>
            <person name="Ritari J."/>
            <person name="Douillard F.P."/>
            <person name="Paul Ross R."/>
            <person name="Yang R."/>
            <person name="Briner A.E."/>
            <person name="Felis G.E."/>
            <person name="de Vos W.M."/>
            <person name="Barrangou R."/>
            <person name="Klaenhammer T.R."/>
            <person name="Caufield P.W."/>
            <person name="Cui Y."/>
            <person name="Zhang H."/>
            <person name="O'Toole P.W."/>
        </authorList>
    </citation>
    <scope>NUCLEOTIDE SEQUENCE [LARGE SCALE GENOMIC DNA]</scope>
    <source>
        <strain evidence="9 10">DSM 20003</strain>
    </source>
</reference>
<protein>
    <submittedName>
        <fullName evidence="9">Molybdopterin-guanine dinucleotide biosynthesis protein A</fullName>
    </submittedName>
</protein>
<dbReference type="SUPFAM" id="SSF53448">
    <property type="entry name" value="Nucleotide-diphospho-sugar transferases"/>
    <property type="match status" value="1"/>
</dbReference>
<comment type="caution">
    <text evidence="9">The sequence shown here is derived from an EMBL/GenBank/DDBJ whole genome shotgun (WGS) entry which is preliminary data.</text>
</comment>
<keyword evidence="10" id="KW-1185">Reference proteome</keyword>
<dbReference type="GO" id="GO:0046872">
    <property type="term" value="F:metal ion binding"/>
    <property type="evidence" value="ECO:0007669"/>
    <property type="project" value="UniProtKB-KW"/>
</dbReference>
<dbReference type="InterPro" id="IPR013482">
    <property type="entry name" value="Molybde_CF_guanTrfase"/>
</dbReference>
<dbReference type="PANTHER" id="PTHR19136:SF81">
    <property type="entry name" value="MOLYBDENUM COFACTOR GUANYLYLTRANSFERASE"/>
    <property type="match status" value="1"/>
</dbReference>
<dbReference type="STRING" id="1423726.FC07_GL001165"/>
<dbReference type="GO" id="GO:0006777">
    <property type="term" value="P:Mo-molybdopterin cofactor biosynthetic process"/>
    <property type="evidence" value="ECO:0007669"/>
    <property type="project" value="UniProtKB-KW"/>
</dbReference>
<sequence length="176" mass="20165">MGFNKAFLKRDNQYVLPQTAAAVRRLLPQVVFVTNQKQPFLAQPAFQDYSIFEDQWRDRGPLGGLVTALEQVTTPYVFLMACDIPHISNTLMQPLLTAVTNQQVGLYQQHDRLETLFALYHRSCLPLFKAQLQQGIGQIRYHFKALDVKVIQSNNIELRNINTPAELPGWRIKKIG</sequence>
<dbReference type="Pfam" id="PF12804">
    <property type="entry name" value="NTP_transf_3"/>
    <property type="match status" value="1"/>
</dbReference>
<proteinExistence type="predicted"/>
<evidence type="ECO:0000256" key="4">
    <source>
        <dbReference type="ARBA" id="ARBA00022741"/>
    </source>
</evidence>